<proteinExistence type="predicted"/>
<sequence length="129" mass="14969">MYNRGTIQEIDNRPTMTQVIEYNENNYSDFEWFEGFAVIRFYADWCKPCVQNFPVFAELATYYAEVNPEVKFGKINVDQSPILTLRYNAYGLPSTLIFRNGEIIKRIAGVKSLTEMKAILALVLNDSYE</sequence>
<reference evidence="2 3" key="1">
    <citation type="submission" date="2013-10" db="EMBL/GenBank/DDBJ databases">
        <title>The Genome Sequence of Acinetobacter lwoffii NIPH 512.</title>
        <authorList>
            <consortium name="The Broad Institute Genomics Platform"/>
            <consortium name="The Broad Institute Genome Sequencing Center for Infectious Disease"/>
            <person name="Cerqueira G."/>
            <person name="Feldgarden M."/>
            <person name="Courvalin P."/>
            <person name="Grillot-Courvalin C."/>
            <person name="Clermont D."/>
            <person name="Rocha E."/>
            <person name="Yoon E.-J."/>
            <person name="Nemec A."/>
            <person name="Young S.K."/>
            <person name="Zeng Q."/>
            <person name="Gargeya S."/>
            <person name="Fitzgerald M."/>
            <person name="Abouelleil A."/>
            <person name="Alvarado L."/>
            <person name="Berlin A.M."/>
            <person name="Chapman S.B."/>
            <person name="Gainer-Dewar J."/>
            <person name="Goldberg J."/>
            <person name="Gnerre S."/>
            <person name="Griggs A."/>
            <person name="Gujja S."/>
            <person name="Hansen M."/>
            <person name="Howarth C."/>
            <person name="Imamovic A."/>
            <person name="Ireland A."/>
            <person name="Larimer J."/>
            <person name="McCowan C."/>
            <person name="Murphy C."/>
            <person name="Pearson M."/>
            <person name="Poon T.W."/>
            <person name="Priest M."/>
            <person name="Roberts A."/>
            <person name="Saif S."/>
            <person name="Shea T."/>
            <person name="Sykes S."/>
            <person name="Wortman J."/>
            <person name="Nusbaum C."/>
            <person name="Birren B."/>
        </authorList>
    </citation>
    <scope>NUCLEOTIDE SEQUENCE [LARGE SCALE GENOMIC DNA]</scope>
    <source>
        <strain evidence="2 3">NIPH 512</strain>
    </source>
</reference>
<protein>
    <recommendedName>
        <fullName evidence="1">Thioredoxin domain-containing protein</fullName>
    </recommendedName>
</protein>
<evidence type="ECO:0000313" key="2">
    <source>
        <dbReference type="EMBL" id="ESJ95498.1"/>
    </source>
</evidence>
<keyword evidence="3" id="KW-1185">Reference proteome</keyword>
<dbReference type="Gene3D" id="3.40.30.10">
    <property type="entry name" value="Glutaredoxin"/>
    <property type="match status" value="1"/>
</dbReference>
<dbReference type="EMBL" id="AYHO01000002">
    <property type="protein sequence ID" value="ESJ95498.1"/>
    <property type="molecule type" value="Genomic_DNA"/>
</dbReference>
<dbReference type="Pfam" id="PF00085">
    <property type="entry name" value="Thioredoxin"/>
    <property type="match status" value="1"/>
</dbReference>
<accession>A0ABN0PYD3</accession>
<gene>
    <name evidence="2" type="ORF">P800_00304</name>
</gene>
<dbReference type="InterPro" id="IPR013766">
    <property type="entry name" value="Thioredoxin_domain"/>
</dbReference>
<dbReference type="CDD" id="cd02947">
    <property type="entry name" value="TRX_family"/>
    <property type="match status" value="1"/>
</dbReference>
<name>A0ABN0PYD3_ACILW</name>
<comment type="caution">
    <text evidence="2">The sequence shown here is derived from an EMBL/GenBank/DDBJ whole genome shotgun (WGS) entry which is preliminary data.</text>
</comment>
<dbReference type="SUPFAM" id="SSF52833">
    <property type="entry name" value="Thioredoxin-like"/>
    <property type="match status" value="1"/>
</dbReference>
<organism evidence="2 3">
    <name type="scientific">Acinetobacter lwoffii NCTC 5866 = CIP 64.10 = NIPH 512</name>
    <dbReference type="NCBI Taxonomy" id="981327"/>
    <lineage>
        <taxon>Bacteria</taxon>
        <taxon>Pseudomonadati</taxon>
        <taxon>Pseudomonadota</taxon>
        <taxon>Gammaproteobacteria</taxon>
        <taxon>Moraxellales</taxon>
        <taxon>Moraxellaceae</taxon>
        <taxon>Acinetobacter</taxon>
    </lineage>
</organism>
<evidence type="ECO:0000313" key="3">
    <source>
        <dbReference type="Proteomes" id="UP000018465"/>
    </source>
</evidence>
<evidence type="ECO:0000259" key="1">
    <source>
        <dbReference type="PROSITE" id="PS51352"/>
    </source>
</evidence>
<dbReference type="PANTHER" id="PTHR45663:SF11">
    <property type="entry name" value="GEO12009P1"/>
    <property type="match status" value="1"/>
</dbReference>
<dbReference type="PANTHER" id="PTHR45663">
    <property type="entry name" value="GEO12009P1"/>
    <property type="match status" value="1"/>
</dbReference>
<dbReference type="PROSITE" id="PS51352">
    <property type="entry name" value="THIOREDOXIN_2"/>
    <property type="match status" value="1"/>
</dbReference>
<dbReference type="InterPro" id="IPR036249">
    <property type="entry name" value="Thioredoxin-like_sf"/>
</dbReference>
<dbReference type="Proteomes" id="UP000018465">
    <property type="component" value="Unassembled WGS sequence"/>
</dbReference>
<feature type="domain" description="Thioredoxin" evidence="1">
    <location>
        <begin position="7"/>
        <end position="125"/>
    </location>
</feature>